<name>A0A3N4KNW5_9PEZI</name>
<gene>
    <name evidence="9" type="ORF">P167DRAFT_524842</name>
</gene>
<dbReference type="PANTHER" id="PTHR37994:SF4">
    <property type="entry name" value="ER TRANSPORTER 6TM N-TERMINAL DOMAIN-CONTAINING PROTEIN-RELATED"/>
    <property type="match status" value="1"/>
</dbReference>
<feature type="transmembrane region" description="Helical" evidence="5">
    <location>
        <begin position="619"/>
        <end position="635"/>
    </location>
</feature>
<keyword evidence="2 5" id="KW-0812">Transmembrane</keyword>
<dbReference type="InterPro" id="IPR049453">
    <property type="entry name" value="Memb_transporter_dom"/>
</dbReference>
<dbReference type="PANTHER" id="PTHR37994">
    <property type="entry name" value="ARAE_2_N DOMAIN-CONTAINING PROTEIN-RELATED"/>
    <property type="match status" value="1"/>
</dbReference>
<evidence type="ECO:0000256" key="5">
    <source>
        <dbReference type="SAM" id="Phobius"/>
    </source>
</evidence>
<feature type="transmembrane region" description="Helical" evidence="5">
    <location>
        <begin position="130"/>
        <end position="152"/>
    </location>
</feature>
<comment type="subcellular location">
    <subcellularLocation>
        <location evidence="1">Membrane</location>
        <topology evidence="1">Multi-pass membrane protein</topology>
    </subcellularLocation>
</comment>
<dbReference type="STRING" id="1392247.A0A3N4KNW5"/>
<feature type="transmembrane region" description="Helical" evidence="5">
    <location>
        <begin position="159"/>
        <end position="179"/>
    </location>
</feature>
<reference evidence="9 10" key="1">
    <citation type="journal article" date="2018" name="Nat. Ecol. Evol.">
        <title>Pezizomycetes genomes reveal the molecular basis of ectomycorrhizal truffle lifestyle.</title>
        <authorList>
            <person name="Murat C."/>
            <person name="Payen T."/>
            <person name="Noel B."/>
            <person name="Kuo A."/>
            <person name="Morin E."/>
            <person name="Chen J."/>
            <person name="Kohler A."/>
            <person name="Krizsan K."/>
            <person name="Balestrini R."/>
            <person name="Da Silva C."/>
            <person name="Montanini B."/>
            <person name="Hainaut M."/>
            <person name="Levati E."/>
            <person name="Barry K.W."/>
            <person name="Belfiori B."/>
            <person name="Cichocki N."/>
            <person name="Clum A."/>
            <person name="Dockter R.B."/>
            <person name="Fauchery L."/>
            <person name="Guy J."/>
            <person name="Iotti M."/>
            <person name="Le Tacon F."/>
            <person name="Lindquist E.A."/>
            <person name="Lipzen A."/>
            <person name="Malagnac F."/>
            <person name="Mello A."/>
            <person name="Molinier V."/>
            <person name="Miyauchi S."/>
            <person name="Poulain J."/>
            <person name="Riccioni C."/>
            <person name="Rubini A."/>
            <person name="Sitrit Y."/>
            <person name="Splivallo R."/>
            <person name="Traeger S."/>
            <person name="Wang M."/>
            <person name="Zifcakova L."/>
            <person name="Wipf D."/>
            <person name="Zambonelli A."/>
            <person name="Paolocci F."/>
            <person name="Nowrousian M."/>
            <person name="Ottonello S."/>
            <person name="Baldrian P."/>
            <person name="Spatafora J.W."/>
            <person name="Henrissat B."/>
            <person name="Nagy L.G."/>
            <person name="Aury J.M."/>
            <person name="Wincker P."/>
            <person name="Grigoriev I.V."/>
            <person name="Bonfante P."/>
            <person name="Martin F.M."/>
        </authorList>
    </citation>
    <scope>NUCLEOTIDE SEQUENCE [LARGE SCALE GENOMIC DNA]</scope>
    <source>
        <strain evidence="9 10">CCBAS932</strain>
    </source>
</reference>
<keyword evidence="3 5" id="KW-1133">Transmembrane helix</keyword>
<proteinExistence type="predicted"/>
<dbReference type="Pfam" id="PF13515">
    <property type="entry name" value="FUSC_2"/>
    <property type="match status" value="1"/>
</dbReference>
<evidence type="ECO:0000256" key="4">
    <source>
        <dbReference type="ARBA" id="ARBA00023136"/>
    </source>
</evidence>
<dbReference type="GO" id="GO:0016020">
    <property type="term" value="C:membrane"/>
    <property type="evidence" value="ECO:0007669"/>
    <property type="project" value="UniProtKB-SubCell"/>
</dbReference>
<feature type="transmembrane region" description="Helical" evidence="5">
    <location>
        <begin position="185"/>
        <end position="211"/>
    </location>
</feature>
<dbReference type="InterPro" id="IPR018823">
    <property type="entry name" value="ArAE_2_N"/>
</dbReference>
<dbReference type="AlphaFoldDB" id="A0A3N4KNW5"/>
<keyword evidence="4 5" id="KW-0472">Membrane</keyword>
<evidence type="ECO:0000313" key="10">
    <source>
        <dbReference type="Proteomes" id="UP000277580"/>
    </source>
</evidence>
<keyword evidence="10" id="KW-1185">Reference proteome</keyword>
<sequence>MSSADSEDPTVADASTVHEEKKPAGKFATLWGKLGLDAGTLMMMAKGALPPTIFTAMYQNSTIAATYGTMGYLVTIVASLSMCILPRAKLVQLTIQNSIAVCLGSATALFGLWTATIARSHNPSSPTSAFNGSAAAVSAAWLFANIWLVNVFRAKFPALSIPVILYTIFISVVFTYGPLLTMPRAISIVVLLLKAFMTGFALSLVVGLVVIPVNCRMVWWRGVGGYLEGCKKLLKEQKTFMQQYEDISSYDTHKPSTDKSAPPPLSIAQKTHSDLFAKLTIDLPMAKRETAIGHYTTRDLRATHKHLQATVLPLQGMTAILDIFDRGVAHAAANEDGECHGKEQFSEVMRVLREPYGVIGGLCEEAVEHTMILLELGGRKQDKKATDVEEGAVKVAGQIGFCDVLQERVETFYATRTDEIKSHFKAKVPVDVGDMTRKAQTMLDDDAKSMLYLVLFMEHLLRSASESLLSLARFAEATKASGILDRRRFVYPSLRRVKKWLLSADGGGDDVVDVGDVGGGSRCKAPGIGPVLDPEHLPAASGLQRVGDVLSRCAELFRSDESSFGIRVACATMVVAAPGFFESSYVFFNEKRLMWAMIMVAIGMSPTSGASLVGFIGRIVGTVMAVIFAFVNWYIVDGNTAGVIVLLWFFVAIQFYFIIKIPQTIQSVFTAMITQIMIIGYELQVRVVGIPASEASGQPVLGINDLGWYRLLVTLAGIGVAFFFTVFPYPTSTRSRIRSDVAAELYLLAQSYSNTISLVRMRIDGTAGDETDRYSHGAVFEKRRAKLMTSSIIALDSLRRNSAMTVFEPSLRGAWPKAHYDHLIDVCASISTYLSIIAFASRSFSHSSQAWVRDLSALLKTMETRSPQVTGLLCLLSTSLAGGRPLPPAVVVPGSYGLSKALEERDAEILGIERCGEEGYIAFAVLQVAVSILVADLGRLVGGVEGLVGSVEFPGDFGVGEKGKVA</sequence>
<dbReference type="EMBL" id="ML119138">
    <property type="protein sequence ID" value="RPB11002.1"/>
    <property type="molecule type" value="Genomic_DNA"/>
</dbReference>
<evidence type="ECO:0000256" key="3">
    <source>
        <dbReference type="ARBA" id="ARBA00022989"/>
    </source>
</evidence>
<dbReference type="Proteomes" id="UP000277580">
    <property type="component" value="Unassembled WGS sequence"/>
</dbReference>
<protein>
    <recommendedName>
        <fullName evidence="11">ER transporter 6TM N-terminal domain-containing protein</fullName>
    </recommendedName>
</protein>
<dbReference type="InterPro" id="IPR018820">
    <property type="entry name" value="BRE4-related_DUF2421"/>
</dbReference>
<feature type="transmembrane region" description="Helical" evidence="5">
    <location>
        <begin position="641"/>
        <end position="659"/>
    </location>
</feature>
<evidence type="ECO:0000256" key="2">
    <source>
        <dbReference type="ARBA" id="ARBA00022692"/>
    </source>
</evidence>
<feature type="transmembrane region" description="Helical" evidence="5">
    <location>
        <begin position="97"/>
        <end position="118"/>
    </location>
</feature>
<evidence type="ECO:0000256" key="1">
    <source>
        <dbReference type="ARBA" id="ARBA00004141"/>
    </source>
</evidence>
<evidence type="ECO:0008006" key="11">
    <source>
        <dbReference type="Google" id="ProtNLM"/>
    </source>
</evidence>
<feature type="transmembrane region" description="Helical" evidence="5">
    <location>
        <begin position="64"/>
        <end position="85"/>
    </location>
</feature>
<feature type="domain" description="Integral membrane bound transporter" evidence="8">
    <location>
        <begin position="587"/>
        <end position="724"/>
    </location>
</feature>
<feature type="domain" description="Putative ER transporter 6TM N-terminal" evidence="7">
    <location>
        <begin position="131"/>
        <end position="330"/>
    </location>
</feature>
<dbReference type="InParanoid" id="A0A3N4KNW5"/>
<dbReference type="Pfam" id="PF10337">
    <property type="entry name" value="ArAE_2_N"/>
    <property type="match status" value="1"/>
</dbReference>
<evidence type="ECO:0000259" key="7">
    <source>
        <dbReference type="Pfam" id="PF10337"/>
    </source>
</evidence>
<feature type="domain" description="DUF2421" evidence="6">
    <location>
        <begin position="728"/>
        <end position="890"/>
    </location>
</feature>
<evidence type="ECO:0000313" key="9">
    <source>
        <dbReference type="EMBL" id="RPB11002.1"/>
    </source>
</evidence>
<feature type="transmembrane region" description="Helical" evidence="5">
    <location>
        <begin position="593"/>
        <end position="612"/>
    </location>
</feature>
<feature type="transmembrane region" description="Helical" evidence="5">
    <location>
        <begin position="708"/>
        <end position="729"/>
    </location>
</feature>
<dbReference type="Pfam" id="PF10334">
    <property type="entry name" value="BRE4"/>
    <property type="match status" value="1"/>
</dbReference>
<evidence type="ECO:0000259" key="6">
    <source>
        <dbReference type="Pfam" id="PF10334"/>
    </source>
</evidence>
<accession>A0A3N4KNW5</accession>
<evidence type="ECO:0000259" key="8">
    <source>
        <dbReference type="Pfam" id="PF13515"/>
    </source>
</evidence>
<organism evidence="9 10">
    <name type="scientific">Morchella conica CCBAS932</name>
    <dbReference type="NCBI Taxonomy" id="1392247"/>
    <lineage>
        <taxon>Eukaryota</taxon>
        <taxon>Fungi</taxon>
        <taxon>Dikarya</taxon>
        <taxon>Ascomycota</taxon>
        <taxon>Pezizomycotina</taxon>
        <taxon>Pezizomycetes</taxon>
        <taxon>Pezizales</taxon>
        <taxon>Morchellaceae</taxon>
        <taxon>Morchella</taxon>
    </lineage>
</organism>
<dbReference type="OrthoDB" id="2274698at2759"/>